<feature type="region of interest" description="Disordered" evidence="1">
    <location>
        <begin position="300"/>
        <end position="336"/>
    </location>
</feature>
<name>A0A2N3NL57_9PEZI</name>
<feature type="compositionally biased region" description="Gly residues" evidence="1">
    <location>
        <begin position="300"/>
        <end position="310"/>
    </location>
</feature>
<dbReference type="AlphaFoldDB" id="A0A2N3NL57"/>
<dbReference type="OrthoDB" id="5587021at2759"/>
<keyword evidence="2" id="KW-0732">Signal</keyword>
<evidence type="ECO:0000256" key="2">
    <source>
        <dbReference type="SAM" id="SignalP"/>
    </source>
</evidence>
<evidence type="ECO:0000313" key="4">
    <source>
        <dbReference type="Proteomes" id="UP000233524"/>
    </source>
</evidence>
<dbReference type="EMBL" id="NLAX01000002">
    <property type="protein sequence ID" value="PKS13131.1"/>
    <property type="molecule type" value="Genomic_DNA"/>
</dbReference>
<dbReference type="VEuPathDB" id="FungiDB:jhhlp_000473"/>
<evidence type="ECO:0000256" key="1">
    <source>
        <dbReference type="SAM" id="MobiDB-lite"/>
    </source>
</evidence>
<dbReference type="STRING" id="41688.A0A2N3NL57"/>
<sequence>MRSSILFSILLAFLRFAFVAAQTAPDGPVETAVTSDGFIADVPIQSTRVETAESPAETGGEEVEPSSGASRSTGGSGSSSSMRTSTGSSPGATRDWGELGPPDVYLNVPELSVGRIELDVDNLRAEVNLAAKVANLVEINAGVNVGIEKVNITIADVGAELELVIRLGQLASIVNRTLQSLDLNPLLINLLDEVGDIAEGVIGAVDGLLGSVLSGDSKLNYIIDNLGNIIQEVVGTAGDVVHTIVGNYEQNMTFTGQQKLLDNGLIQKTYEYSPLGSLVNIIFNSIGQIVQATVLKGGNNGGGSSSGGGSSTTEPARSTTAVATARATQTASGDEE</sequence>
<feature type="compositionally biased region" description="Low complexity" evidence="1">
    <location>
        <begin position="66"/>
        <end position="89"/>
    </location>
</feature>
<feature type="chain" id="PRO_5014884911" evidence="2">
    <location>
        <begin position="22"/>
        <end position="336"/>
    </location>
</feature>
<organism evidence="3 4">
    <name type="scientific">Lomentospora prolificans</name>
    <dbReference type="NCBI Taxonomy" id="41688"/>
    <lineage>
        <taxon>Eukaryota</taxon>
        <taxon>Fungi</taxon>
        <taxon>Dikarya</taxon>
        <taxon>Ascomycota</taxon>
        <taxon>Pezizomycotina</taxon>
        <taxon>Sordariomycetes</taxon>
        <taxon>Hypocreomycetidae</taxon>
        <taxon>Microascales</taxon>
        <taxon>Microascaceae</taxon>
        <taxon>Lomentospora</taxon>
    </lineage>
</organism>
<reference evidence="3 4" key="1">
    <citation type="journal article" date="2017" name="G3 (Bethesda)">
        <title>First Draft Genome Sequence of the Pathogenic Fungus Lomentospora prolificans (Formerly Scedosporium prolificans).</title>
        <authorList>
            <person name="Luo R."/>
            <person name="Zimin A."/>
            <person name="Workman R."/>
            <person name="Fan Y."/>
            <person name="Pertea G."/>
            <person name="Grossman N."/>
            <person name="Wear M.P."/>
            <person name="Jia B."/>
            <person name="Miller H."/>
            <person name="Casadevall A."/>
            <person name="Timp W."/>
            <person name="Zhang S.X."/>
            <person name="Salzberg S.L."/>
        </authorList>
    </citation>
    <scope>NUCLEOTIDE SEQUENCE [LARGE SCALE GENOMIC DNA]</scope>
    <source>
        <strain evidence="3 4">JHH-5317</strain>
    </source>
</reference>
<proteinExistence type="predicted"/>
<accession>A0A2N3NL57</accession>
<dbReference type="InParanoid" id="A0A2N3NL57"/>
<dbReference type="Proteomes" id="UP000233524">
    <property type="component" value="Unassembled WGS sequence"/>
</dbReference>
<feature type="compositionally biased region" description="Low complexity" evidence="1">
    <location>
        <begin position="316"/>
        <end position="336"/>
    </location>
</feature>
<evidence type="ECO:0000313" key="3">
    <source>
        <dbReference type="EMBL" id="PKS13131.1"/>
    </source>
</evidence>
<keyword evidence="4" id="KW-1185">Reference proteome</keyword>
<comment type="caution">
    <text evidence="3">The sequence shown here is derived from an EMBL/GenBank/DDBJ whole genome shotgun (WGS) entry which is preliminary data.</text>
</comment>
<gene>
    <name evidence="3" type="ORF">jhhlp_000473</name>
</gene>
<protein>
    <submittedName>
        <fullName evidence="3">Uncharacterized protein</fullName>
    </submittedName>
</protein>
<feature type="signal peptide" evidence="2">
    <location>
        <begin position="1"/>
        <end position="21"/>
    </location>
</feature>
<feature type="region of interest" description="Disordered" evidence="1">
    <location>
        <begin position="48"/>
        <end position="99"/>
    </location>
</feature>